<gene>
    <name evidence="9" type="ORF">JOF53_008114</name>
</gene>
<dbReference type="PANTHER" id="PTHR35807">
    <property type="entry name" value="TRANSCRIPTIONAL REGULATOR REDD-RELATED"/>
    <property type="match status" value="1"/>
</dbReference>
<sequence length="1175" mass="126955">MSGPSGLRVEVLGPLRAVVAGREAGLGPARQRAVFAILVAGRGRVVPREEIVAGVWGSTPPVSARGSLYTYVSGLRRGLGTAADHLISTDIGYALAPVEVDLAEFDRLRLRADRDGGVEAVTDLDAALRLWRGEPYGGVPGPFAAAERARLTELGTQVREQRAAVLLATGGDGDLVAELAALVREHPLRERLRVLLMTALARSGRQAEALEVFQDASRLLRTELGVGPGPELRAAHERLLHGEPVSPPLAPRPASRAAPPAPAPPVGREAEAELLRRAVRELAETGAGRAVWLEGPAGIGKSTLLDTAAEHARALGCQVVHGAADELGSRCLFQVVRDCLEIEVCATDPRRAALAQLLAGAVPASGSLSAFPVLAAVDALFELVGELCREKPLVMVLEDMQWADEATSLVWRRLVEATTTLPLLLFAASRRAPAEVGLLDEGDRHSVLVLGPLSPAASLRLATELRGEDPDLAQLAECSGGNPLYLRELVLAGGPDAPLPATLVEVVRQVGDELGPPARDMLRWAAVLDTELHLPDLVAVTGRTPADLAPLVERAVTAGLLAEVQGSLRFHPPLVRDLVLDSVSQPIREALHRQAAESLLRAGAPVERVAEQLLAAGETALPWTVRWLMAHGGDLSRRAPAVAAALFERALSLPTLPGQDRQELTAALVQVQYVLNREPETRAREVLATTDDPARAAHMRQLLAAMLNRRGSPAEATEVLQEGLSRPDTPRVWWVRHRILRSRIERGTLRDLSEVERWARQAYDNTQAPGEEGPRAHALQVLWHVHSVRRDHEQALSCVDEALVALAGKPELADMHTDMLDNKIFSLQNLDRLAEATDLLRANPRQEPNGLHVAAAVHLYWLGRWSEALIELDSITTEGPAAGYYGLREPGPASLLLHGVAALITGRRLDHPAQRQHLDHAARRVPATRQDRESQDFLVAAKALAASQTGTLHDALTCFRPILDPTYSPLMLRHQWLPCLVYVAQEAQDHATAEQAAALAESEAEAEHVPARAHAAHLRCQALTTGDLSAAWAAADHYRKVNRPLELADTLLELAELHARQGHPTDARHTLTAATDIFHSIGATWDIRRAESIVSRHNLHRPHHPRPAAEGWPSLTPVETRIATLAAANEPNPTIAERLGLPRRAVEAYLTRILAKLRVESRADLAAVVRRHTGG</sequence>
<dbReference type="InterPro" id="IPR041664">
    <property type="entry name" value="AAA_16"/>
</dbReference>
<evidence type="ECO:0000313" key="9">
    <source>
        <dbReference type="EMBL" id="MBP2479242.1"/>
    </source>
</evidence>
<dbReference type="InterPro" id="IPR000792">
    <property type="entry name" value="Tscrpt_reg_LuxR_C"/>
</dbReference>
<feature type="DNA-binding region" description="OmpR/PhoB-type" evidence="5">
    <location>
        <begin position="1"/>
        <end position="97"/>
    </location>
</feature>
<dbReference type="InterPro" id="IPR001867">
    <property type="entry name" value="OmpR/PhoB-type_DNA-bd"/>
</dbReference>
<keyword evidence="4" id="KW-0804">Transcription</keyword>
<dbReference type="Gene3D" id="1.10.10.10">
    <property type="entry name" value="Winged helix-like DNA-binding domain superfamily/Winged helix DNA-binding domain"/>
    <property type="match status" value="2"/>
</dbReference>
<accession>A0ABS5ARN5</accession>
<dbReference type="InterPro" id="IPR011990">
    <property type="entry name" value="TPR-like_helical_dom_sf"/>
</dbReference>
<organism evidence="9 10">
    <name type="scientific">Crossiella equi</name>
    <dbReference type="NCBI Taxonomy" id="130796"/>
    <lineage>
        <taxon>Bacteria</taxon>
        <taxon>Bacillati</taxon>
        <taxon>Actinomycetota</taxon>
        <taxon>Actinomycetes</taxon>
        <taxon>Pseudonocardiales</taxon>
        <taxon>Pseudonocardiaceae</taxon>
        <taxon>Crossiella</taxon>
    </lineage>
</organism>
<dbReference type="SMART" id="SM01043">
    <property type="entry name" value="BTAD"/>
    <property type="match status" value="1"/>
</dbReference>
<evidence type="ECO:0000256" key="1">
    <source>
        <dbReference type="ARBA" id="ARBA00005820"/>
    </source>
</evidence>
<comment type="caution">
    <text evidence="9">The sequence shown here is derived from an EMBL/GenBank/DDBJ whole genome shotgun (WGS) entry which is preliminary data.</text>
</comment>
<dbReference type="CDD" id="cd15831">
    <property type="entry name" value="BTAD"/>
    <property type="match status" value="1"/>
</dbReference>
<evidence type="ECO:0000259" key="8">
    <source>
        <dbReference type="PROSITE" id="PS51755"/>
    </source>
</evidence>
<dbReference type="Pfam" id="PF00196">
    <property type="entry name" value="GerE"/>
    <property type="match status" value="1"/>
</dbReference>
<dbReference type="InterPro" id="IPR027417">
    <property type="entry name" value="P-loop_NTPase"/>
</dbReference>
<protein>
    <submittedName>
        <fullName evidence="9">DNA-binding SARP family transcriptional activator/DNA-binding CsgD family transcriptional regulator</fullName>
    </submittedName>
</protein>
<comment type="similarity">
    <text evidence="1">Belongs to the AfsR/DnrI/RedD regulatory family.</text>
</comment>
<keyword evidence="2" id="KW-0805">Transcription regulation</keyword>
<dbReference type="SMART" id="SM00421">
    <property type="entry name" value="HTH_LUXR"/>
    <property type="match status" value="1"/>
</dbReference>
<evidence type="ECO:0000256" key="4">
    <source>
        <dbReference type="ARBA" id="ARBA00023163"/>
    </source>
</evidence>
<evidence type="ECO:0000313" key="10">
    <source>
        <dbReference type="Proteomes" id="UP001519363"/>
    </source>
</evidence>
<dbReference type="PANTHER" id="PTHR35807:SF1">
    <property type="entry name" value="TRANSCRIPTIONAL REGULATOR REDD"/>
    <property type="match status" value="1"/>
</dbReference>
<proteinExistence type="inferred from homology"/>
<evidence type="ECO:0000256" key="6">
    <source>
        <dbReference type="SAM" id="MobiDB-lite"/>
    </source>
</evidence>
<dbReference type="Gene3D" id="1.25.40.10">
    <property type="entry name" value="Tetratricopeptide repeat domain"/>
    <property type="match status" value="2"/>
</dbReference>
<evidence type="ECO:0000256" key="3">
    <source>
        <dbReference type="ARBA" id="ARBA00023125"/>
    </source>
</evidence>
<feature type="domain" description="OmpR/PhoB-type" evidence="8">
    <location>
        <begin position="1"/>
        <end position="97"/>
    </location>
</feature>
<keyword evidence="10" id="KW-1185">Reference proteome</keyword>
<dbReference type="RefSeq" id="WP_209707725.1">
    <property type="nucleotide sequence ID" value="NZ_JAGIOO010000001.1"/>
</dbReference>
<feature type="region of interest" description="Disordered" evidence="6">
    <location>
        <begin position="242"/>
        <end position="268"/>
    </location>
</feature>
<dbReference type="Pfam" id="PF03704">
    <property type="entry name" value="BTAD"/>
    <property type="match status" value="1"/>
</dbReference>
<dbReference type="Pfam" id="PF13191">
    <property type="entry name" value="AAA_16"/>
    <property type="match status" value="1"/>
</dbReference>
<name>A0ABS5ARN5_9PSEU</name>
<dbReference type="PROSITE" id="PS51755">
    <property type="entry name" value="OMPR_PHOB"/>
    <property type="match status" value="1"/>
</dbReference>
<dbReference type="EMBL" id="JAGIOO010000001">
    <property type="protein sequence ID" value="MBP2479242.1"/>
    <property type="molecule type" value="Genomic_DNA"/>
</dbReference>
<evidence type="ECO:0000259" key="7">
    <source>
        <dbReference type="PROSITE" id="PS50043"/>
    </source>
</evidence>
<feature type="domain" description="HTH luxR-type" evidence="7">
    <location>
        <begin position="1108"/>
        <end position="1173"/>
    </location>
</feature>
<dbReference type="SUPFAM" id="SSF46894">
    <property type="entry name" value="C-terminal effector domain of the bipartite response regulators"/>
    <property type="match status" value="2"/>
</dbReference>
<dbReference type="SMART" id="SM00862">
    <property type="entry name" value="Trans_reg_C"/>
    <property type="match status" value="1"/>
</dbReference>
<dbReference type="PROSITE" id="PS50043">
    <property type="entry name" value="HTH_LUXR_2"/>
    <property type="match status" value="1"/>
</dbReference>
<dbReference type="InterPro" id="IPR051677">
    <property type="entry name" value="AfsR-DnrI-RedD_regulator"/>
</dbReference>
<keyword evidence="3 5" id="KW-0238">DNA-binding</keyword>
<evidence type="ECO:0000256" key="5">
    <source>
        <dbReference type="PROSITE-ProRule" id="PRU01091"/>
    </source>
</evidence>
<dbReference type="InterPro" id="IPR036388">
    <property type="entry name" value="WH-like_DNA-bd_sf"/>
</dbReference>
<dbReference type="InterPro" id="IPR005158">
    <property type="entry name" value="BTAD"/>
</dbReference>
<evidence type="ECO:0000256" key="2">
    <source>
        <dbReference type="ARBA" id="ARBA00023015"/>
    </source>
</evidence>
<reference evidence="9 10" key="1">
    <citation type="submission" date="2021-03" db="EMBL/GenBank/DDBJ databases">
        <title>Sequencing the genomes of 1000 actinobacteria strains.</title>
        <authorList>
            <person name="Klenk H.-P."/>
        </authorList>
    </citation>
    <scope>NUCLEOTIDE SEQUENCE [LARGE SCALE GENOMIC DNA]</scope>
    <source>
        <strain evidence="9 10">DSM 44580</strain>
    </source>
</reference>
<dbReference type="InterPro" id="IPR016032">
    <property type="entry name" value="Sig_transdc_resp-reg_C-effctor"/>
</dbReference>
<dbReference type="SUPFAM" id="SSF52540">
    <property type="entry name" value="P-loop containing nucleoside triphosphate hydrolases"/>
    <property type="match status" value="1"/>
</dbReference>
<dbReference type="Proteomes" id="UP001519363">
    <property type="component" value="Unassembled WGS sequence"/>
</dbReference>
<dbReference type="Pfam" id="PF00486">
    <property type="entry name" value="Trans_reg_C"/>
    <property type="match status" value="1"/>
</dbReference>
<dbReference type="SUPFAM" id="SSF48452">
    <property type="entry name" value="TPR-like"/>
    <property type="match status" value="1"/>
</dbReference>
<dbReference type="GO" id="GO:0003677">
    <property type="term" value="F:DNA binding"/>
    <property type="evidence" value="ECO:0007669"/>
    <property type="project" value="UniProtKB-KW"/>
</dbReference>